<dbReference type="PANTHER" id="PTHR11037:SF20">
    <property type="entry name" value="PROTEIN GRAINYHEAD"/>
    <property type="match status" value="1"/>
</dbReference>
<dbReference type="EMBL" id="OU900103">
    <property type="protein sequence ID" value="CAG9855325.1"/>
    <property type="molecule type" value="Genomic_DNA"/>
</dbReference>
<dbReference type="Pfam" id="PF04516">
    <property type="entry name" value="CP2"/>
    <property type="match status" value="1"/>
</dbReference>
<dbReference type="Pfam" id="PF25416">
    <property type="entry name" value="GRHL1_C"/>
    <property type="match status" value="1"/>
</dbReference>
<feature type="region of interest" description="Disordered" evidence="7">
    <location>
        <begin position="291"/>
        <end position="310"/>
    </location>
</feature>
<dbReference type="GO" id="GO:0005634">
    <property type="term" value="C:nucleus"/>
    <property type="evidence" value="ECO:0007669"/>
    <property type="project" value="UniProtKB-SubCell"/>
</dbReference>
<evidence type="ECO:0000256" key="3">
    <source>
        <dbReference type="ARBA" id="ARBA00023125"/>
    </source>
</evidence>
<keyword evidence="3 6" id="KW-0238">DNA-binding</keyword>
<feature type="compositionally biased region" description="Polar residues" evidence="7">
    <location>
        <begin position="458"/>
        <end position="476"/>
    </location>
</feature>
<gene>
    <name evidence="9" type="ORF">PHYEVI_LOCUS1776</name>
</gene>
<feature type="domain" description="Grh/CP2 DB" evidence="8">
    <location>
        <begin position="498"/>
        <end position="724"/>
    </location>
</feature>
<dbReference type="GO" id="GO:0001228">
    <property type="term" value="F:DNA-binding transcription activator activity, RNA polymerase II-specific"/>
    <property type="evidence" value="ECO:0007669"/>
    <property type="project" value="TreeGrafter"/>
</dbReference>
<feature type="region of interest" description="Disordered" evidence="7">
    <location>
        <begin position="458"/>
        <end position="484"/>
    </location>
</feature>
<keyword evidence="10" id="KW-1185">Reference proteome</keyword>
<comment type="subcellular location">
    <subcellularLocation>
        <location evidence="1 6">Nucleus</location>
    </subcellularLocation>
</comment>
<sequence>MKNILRWILVCRKRKESLDSTSSHAAGDLPVVGQRGMAELSEGAAPPEDQQNWRAFYEHPLTAATTAMLNIGGGAEDQSATMGLIYEYYKLPDPKDKLADIWSAGSQTGGILTSQLKATNGLVSGAGLELSTPPLGSAGQLNPQELQGLFSPHVGYAQAATAGQNLQIVKREPEDLSHHRKLDCSSPSSGSLDGSIIIPKQSRAKVVLVSSGGGHSGDLVVDVNSIKDESHHGLTSPRHGSRSINGTPTSTHSSLLADGSSAAAAPIEFISANGLKPAMYTTQIFASMSNAQHGGGGGGSGTPSPIPYTDHVQYTQSSIAGGSVAGNSTIYSSTGRPGSSTTFSVSDPYYREYFTTVSSGAGTPEPVYSTQLRQNQLAYGDETGGGGGTTASFVERYVRQSAYHGKGVIAAAGLTVDLPSPDSGIGADAITPRDQNTLQQSFDYADLCQSNSTILDPLSLTRSNSQSPGTQTTTRSRPWHDFGRQNDADKIQIPKIFSPVGFKYHLETPISTSQRREDDRITYINKGQFYGITLEYIPDPDKQLKSQTVKSIVMLMFREEKSPEDEIKAWQFWHGRQHSVKQRILDADTKNSVGLIGCIEEVAHNAIAIYWNPMESPAKINIAVQCLSTDFSSQKGVKGLPLHLQIDTYEDPRDTQIFHRGYCQIKVFCDKGAERKTRDEERRAAKRKMTATGRKKLDELYHPMCERSEFYTMSDLTKPPVLFSPAEDIDKLTSMELQGFYSQEDGSLSGPVDHVKTGSPFLLHPASKTPTTPTLKFHNHFPPDAEKKENSILDGSLSSDGNVFSPPINKRPKMIGGPGGVGPPPLNERVMLYVRQENEDVYTPLHVVPPNTAGLLNAIENKYKISASSINNLYRKNRKGIIAKIDDDMVAYYCNEDLFLLELKAVDEDLFDVTFVELMDH</sequence>
<keyword evidence="5 6" id="KW-0539">Nucleus</keyword>
<evidence type="ECO:0000313" key="9">
    <source>
        <dbReference type="EMBL" id="CAG9855325.1"/>
    </source>
</evidence>
<evidence type="ECO:0000313" key="10">
    <source>
        <dbReference type="Proteomes" id="UP001153712"/>
    </source>
</evidence>
<evidence type="ECO:0000259" key="8">
    <source>
        <dbReference type="PROSITE" id="PS51968"/>
    </source>
</evidence>
<proteinExistence type="predicted"/>
<organism evidence="9 10">
    <name type="scientific">Phyllotreta striolata</name>
    <name type="common">Striped flea beetle</name>
    <name type="synonym">Crioceris striolata</name>
    <dbReference type="NCBI Taxonomy" id="444603"/>
    <lineage>
        <taxon>Eukaryota</taxon>
        <taxon>Metazoa</taxon>
        <taxon>Ecdysozoa</taxon>
        <taxon>Arthropoda</taxon>
        <taxon>Hexapoda</taxon>
        <taxon>Insecta</taxon>
        <taxon>Pterygota</taxon>
        <taxon>Neoptera</taxon>
        <taxon>Endopterygota</taxon>
        <taxon>Coleoptera</taxon>
        <taxon>Polyphaga</taxon>
        <taxon>Cucujiformia</taxon>
        <taxon>Chrysomeloidea</taxon>
        <taxon>Chrysomelidae</taxon>
        <taxon>Galerucinae</taxon>
        <taxon>Alticini</taxon>
        <taxon>Phyllotreta</taxon>
    </lineage>
</organism>
<evidence type="ECO:0000256" key="5">
    <source>
        <dbReference type="ARBA" id="ARBA00023242"/>
    </source>
</evidence>
<dbReference type="OrthoDB" id="7680836at2759"/>
<dbReference type="Proteomes" id="UP001153712">
    <property type="component" value="Chromosome 10"/>
</dbReference>
<keyword evidence="4" id="KW-0804">Transcription</keyword>
<accession>A0A9N9TBY3</accession>
<dbReference type="InterPro" id="IPR057520">
    <property type="entry name" value="GRHL1/CP2_C"/>
</dbReference>
<dbReference type="PROSITE" id="PS51968">
    <property type="entry name" value="GRH_CP2_DB"/>
    <property type="match status" value="1"/>
</dbReference>
<evidence type="ECO:0000256" key="7">
    <source>
        <dbReference type="SAM" id="MobiDB-lite"/>
    </source>
</evidence>
<evidence type="ECO:0000256" key="4">
    <source>
        <dbReference type="ARBA" id="ARBA00023163"/>
    </source>
</evidence>
<reference evidence="9" key="1">
    <citation type="submission" date="2022-01" db="EMBL/GenBank/DDBJ databases">
        <authorList>
            <person name="King R."/>
        </authorList>
    </citation>
    <scope>NUCLEOTIDE SEQUENCE</scope>
</reference>
<evidence type="ECO:0000256" key="1">
    <source>
        <dbReference type="ARBA" id="ARBA00004123"/>
    </source>
</evidence>
<keyword evidence="2" id="KW-0805">Transcription regulation</keyword>
<dbReference type="InterPro" id="IPR007604">
    <property type="entry name" value="CP2"/>
</dbReference>
<feature type="region of interest" description="Disordered" evidence="7">
    <location>
        <begin position="174"/>
        <end position="195"/>
    </location>
</feature>
<evidence type="ECO:0000256" key="2">
    <source>
        <dbReference type="ARBA" id="ARBA00023015"/>
    </source>
</evidence>
<feature type="region of interest" description="Disordered" evidence="7">
    <location>
        <begin position="229"/>
        <end position="255"/>
    </location>
</feature>
<protein>
    <recommendedName>
        <fullName evidence="8">Grh/CP2 DB domain-containing protein</fullName>
    </recommendedName>
</protein>
<evidence type="ECO:0000256" key="6">
    <source>
        <dbReference type="PROSITE-ProRule" id="PRU01313"/>
    </source>
</evidence>
<feature type="compositionally biased region" description="Polar residues" evidence="7">
    <location>
        <begin position="242"/>
        <end position="252"/>
    </location>
</feature>
<dbReference type="GO" id="GO:0000978">
    <property type="term" value="F:RNA polymerase II cis-regulatory region sequence-specific DNA binding"/>
    <property type="evidence" value="ECO:0007669"/>
    <property type="project" value="TreeGrafter"/>
</dbReference>
<dbReference type="InterPro" id="IPR040167">
    <property type="entry name" value="TF_CP2-like"/>
</dbReference>
<dbReference type="AlphaFoldDB" id="A0A9N9TBY3"/>
<feature type="compositionally biased region" description="Low complexity" evidence="7">
    <location>
        <begin position="184"/>
        <end position="195"/>
    </location>
</feature>
<dbReference type="PANTHER" id="PTHR11037">
    <property type="entry name" value="TRANSCRIPTION FACTOR CP2"/>
    <property type="match status" value="1"/>
</dbReference>
<name>A0A9N9TBY3_PHYSR</name>